<organism evidence="1 2">
    <name type="scientific">Pistacia integerrima</name>
    <dbReference type="NCBI Taxonomy" id="434235"/>
    <lineage>
        <taxon>Eukaryota</taxon>
        <taxon>Viridiplantae</taxon>
        <taxon>Streptophyta</taxon>
        <taxon>Embryophyta</taxon>
        <taxon>Tracheophyta</taxon>
        <taxon>Spermatophyta</taxon>
        <taxon>Magnoliopsida</taxon>
        <taxon>eudicotyledons</taxon>
        <taxon>Gunneridae</taxon>
        <taxon>Pentapetalae</taxon>
        <taxon>rosids</taxon>
        <taxon>malvids</taxon>
        <taxon>Sapindales</taxon>
        <taxon>Anacardiaceae</taxon>
        <taxon>Pistacia</taxon>
    </lineage>
</organism>
<comment type="caution">
    <text evidence="1">The sequence shown here is derived from an EMBL/GenBank/DDBJ whole genome shotgun (WGS) entry which is preliminary data.</text>
</comment>
<accession>A0ACC0X227</accession>
<reference evidence="2" key="1">
    <citation type="journal article" date="2023" name="G3 (Bethesda)">
        <title>Genome assembly and association tests identify interacting loci associated with vigor, precocity, and sex in interspecific pistachio rootstocks.</title>
        <authorList>
            <person name="Palmer W."/>
            <person name="Jacygrad E."/>
            <person name="Sagayaradj S."/>
            <person name="Cavanaugh K."/>
            <person name="Han R."/>
            <person name="Bertier L."/>
            <person name="Beede B."/>
            <person name="Kafkas S."/>
            <person name="Golino D."/>
            <person name="Preece J."/>
            <person name="Michelmore R."/>
        </authorList>
    </citation>
    <scope>NUCLEOTIDE SEQUENCE [LARGE SCALE GENOMIC DNA]</scope>
</reference>
<name>A0ACC0X227_9ROSI</name>
<evidence type="ECO:0000313" key="1">
    <source>
        <dbReference type="EMBL" id="KAJ0007629.1"/>
    </source>
</evidence>
<protein>
    <submittedName>
        <fullName evidence="1">Uncharacterized protein</fullName>
    </submittedName>
</protein>
<proteinExistence type="predicted"/>
<evidence type="ECO:0000313" key="2">
    <source>
        <dbReference type="Proteomes" id="UP001163603"/>
    </source>
</evidence>
<sequence length="244" mass="27364">MNEIYKYLASDKDLPSEEMVLASKRWGISLGNIDFLLVIFREVLKGQGYFAVVLAFELKLLAMGWFSLPSLFLQKADLNKELRGLRCVVSHSGKIAMHVLERLIAYGALPITVSDSKGYLVDEDGFDYMKITFLRDIKAQQRSLRFDVAFPCASRNEIDQSDAINLVNSGCHILVEGSNMPFTLEAVNILRKANVFIAPAMAADAGRIMSVTSSSLPKFNEQNPFTTHKVKKVQHYIKCHALKN</sequence>
<gene>
    <name evidence="1" type="ORF">Pint_28890</name>
</gene>
<dbReference type="Proteomes" id="UP001163603">
    <property type="component" value="Chromosome 15"/>
</dbReference>
<keyword evidence="2" id="KW-1185">Reference proteome</keyword>
<dbReference type="EMBL" id="CM047750">
    <property type="protein sequence ID" value="KAJ0007629.1"/>
    <property type="molecule type" value="Genomic_DNA"/>
</dbReference>